<dbReference type="InterPro" id="IPR001331">
    <property type="entry name" value="GDS_CDC24_CS"/>
</dbReference>
<keyword evidence="4 6" id="KW-0728">SH3 domain</keyword>
<evidence type="ECO:0000259" key="9">
    <source>
        <dbReference type="PROSITE" id="PS50010"/>
    </source>
</evidence>
<feature type="compositionally biased region" description="Pro residues" evidence="7">
    <location>
        <begin position="722"/>
        <end position="746"/>
    </location>
</feature>
<feature type="compositionally biased region" description="Basic and acidic residues" evidence="7">
    <location>
        <begin position="818"/>
        <end position="827"/>
    </location>
</feature>
<dbReference type="InterPro" id="IPR000219">
    <property type="entry name" value="DH_dom"/>
</dbReference>
<dbReference type="Pfam" id="PF14604">
    <property type="entry name" value="SH3_9"/>
    <property type="match status" value="1"/>
</dbReference>
<dbReference type="PANTHER" id="PTHR46006">
    <property type="entry name" value="RHO GUANINE NUCLEOTIDE EXCHANGE FACTOR AT 64C, ISOFORM A"/>
    <property type="match status" value="1"/>
</dbReference>
<feature type="region of interest" description="Disordered" evidence="7">
    <location>
        <begin position="322"/>
        <end position="433"/>
    </location>
</feature>
<feature type="compositionally biased region" description="Pro residues" evidence="7">
    <location>
        <begin position="80"/>
        <end position="103"/>
    </location>
</feature>
<feature type="region of interest" description="Disordered" evidence="7">
    <location>
        <begin position="864"/>
        <end position="1213"/>
    </location>
</feature>
<dbReference type="SUPFAM" id="SSF50044">
    <property type="entry name" value="SH3-domain"/>
    <property type="match status" value="2"/>
</dbReference>
<dbReference type="InterPro" id="IPR011992">
    <property type="entry name" value="EF-hand-dom_pair"/>
</dbReference>
<feature type="domain" description="DH" evidence="9">
    <location>
        <begin position="1636"/>
        <end position="1817"/>
    </location>
</feature>
<feature type="compositionally biased region" description="Basic and acidic residues" evidence="7">
    <location>
        <begin position="1417"/>
        <end position="1428"/>
    </location>
</feature>
<dbReference type="CDD" id="cd00174">
    <property type="entry name" value="SH3"/>
    <property type="match status" value="2"/>
</dbReference>
<feature type="compositionally biased region" description="Pro residues" evidence="7">
    <location>
        <begin position="1062"/>
        <end position="1101"/>
    </location>
</feature>
<feature type="compositionally biased region" description="Basic and acidic residues" evidence="7">
    <location>
        <begin position="626"/>
        <end position="644"/>
    </location>
</feature>
<feature type="domain" description="SH3" evidence="8">
    <location>
        <begin position="1298"/>
        <end position="1357"/>
    </location>
</feature>
<dbReference type="GO" id="GO:0005509">
    <property type="term" value="F:calcium ion binding"/>
    <property type="evidence" value="ECO:0007669"/>
    <property type="project" value="InterPro"/>
</dbReference>
<feature type="region of interest" description="Disordered" evidence="7">
    <location>
        <begin position="1359"/>
        <end position="1455"/>
    </location>
</feature>
<dbReference type="PROSITE" id="PS50031">
    <property type="entry name" value="EH"/>
    <property type="match status" value="1"/>
</dbReference>
<feature type="compositionally biased region" description="Low complexity" evidence="7">
    <location>
        <begin position="1041"/>
        <end position="1061"/>
    </location>
</feature>
<evidence type="ECO:0000259" key="11">
    <source>
        <dbReference type="PROSITE" id="PS50222"/>
    </source>
</evidence>
<feature type="compositionally biased region" description="Acidic residues" evidence="7">
    <location>
        <begin position="992"/>
        <end position="1012"/>
    </location>
</feature>
<dbReference type="PROSITE" id="PS50222">
    <property type="entry name" value="EF_HAND_2"/>
    <property type="match status" value="1"/>
</dbReference>
<feature type="compositionally biased region" description="Pro residues" evidence="7">
    <location>
        <begin position="1506"/>
        <end position="1517"/>
    </location>
</feature>
<feature type="compositionally biased region" description="Low complexity" evidence="7">
    <location>
        <begin position="652"/>
        <end position="666"/>
    </location>
</feature>
<dbReference type="InterPro" id="IPR035899">
    <property type="entry name" value="DBL_dom_sf"/>
</dbReference>
<feature type="domain" description="EH" evidence="10">
    <location>
        <begin position="220"/>
        <end position="309"/>
    </location>
</feature>
<dbReference type="EMBL" id="JAKELL010000023">
    <property type="protein sequence ID" value="KAH8992216.1"/>
    <property type="molecule type" value="Genomic_DNA"/>
</dbReference>
<feature type="compositionally biased region" description="Acidic residues" evidence="7">
    <location>
        <begin position="1430"/>
        <end position="1444"/>
    </location>
</feature>
<dbReference type="GO" id="GO:0035556">
    <property type="term" value="P:intracellular signal transduction"/>
    <property type="evidence" value="ECO:0007669"/>
    <property type="project" value="InterPro"/>
</dbReference>
<organism evidence="13 14">
    <name type="scientific">Lactarius akahatsu</name>
    <dbReference type="NCBI Taxonomy" id="416441"/>
    <lineage>
        <taxon>Eukaryota</taxon>
        <taxon>Fungi</taxon>
        <taxon>Dikarya</taxon>
        <taxon>Basidiomycota</taxon>
        <taxon>Agaricomycotina</taxon>
        <taxon>Agaricomycetes</taxon>
        <taxon>Russulales</taxon>
        <taxon>Russulaceae</taxon>
        <taxon>Lactarius</taxon>
    </lineage>
</organism>
<dbReference type="SMART" id="SM00325">
    <property type="entry name" value="RhoGEF"/>
    <property type="match status" value="1"/>
</dbReference>
<proteinExistence type="predicted"/>
<feature type="compositionally biased region" description="Basic and acidic residues" evidence="7">
    <location>
        <begin position="1519"/>
        <end position="1529"/>
    </location>
</feature>
<dbReference type="SMART" id="SM00326">
    <property type="entry name" value="SH3"/>
    <property type="match status" value="2"/>
</dbReference>
<feature type="compositionally biased region" description="Basic and acidic residues" evidence="7">
    <location>
        <begin position="479"/>
        <end position="583"/>
    </location>
</feature>
<dbReference type="InterPro" id="IPR002048">
    <property type="entry name" value="EF_hand_dom"/>
</dbReference>
<dbReference type="InterPro" id="IPR001849">
    <property type="entry name" value="PH_domain"/>
</dbReference>
<dbReference type="SUPFAM" id="SSF48065">
    <property type="entry name" value="DBL homology domain (DH-domain)"/>
    <property type="match status" value="1"/>
</dbReference>
<evidence type="ECO:0000256" key="7">
    <source>
        <dbReference type="SAM" id="MobiDB-lite"/>
    </source>
</evidence>
<dbReference type="Pfam" id="PF02205">
    <property type="entry name" value="WH2"/>
    <property type="match status" value="1"/>
</dbReference>
<evidence type="ECO:0000256" key="3">
    <source>
        <dbReference type="ARBA" id="ARBA00020728"/>
    </source>
</evidence>
<feature type="compositionally biased region" description="Basic and acidic residues" evidence="7">
    <location>
        <begin position="1013"/>
        <end position="1023"/>
    </location>
</feature>
<dbReference type="Pfam" id="PF16652">
    <property type="entry name" value="PH_13"/>
    <property type="match status" value="1"/>
</dbReference>
<feature type="compositionally biased region" description="Low complexity" evidence="7">
    <location>
        <begin position="710"/>
        <end position="721"/>
    </location>
</feature>
<dbReference type="PROSITE" id="PS00741">
    <property type="entry name" value="DH_1"/>
    <property type="match status" value="1"/>
</dbReference>
<protein>
    <recommendedName>
        <fullName evidence="2">Actin cytoskeleton-regulatory complex protein PAN1</fullName>
    </recommendedName>
    <alternativeName>
        <fullName evidence="3">Actin cytoskeleton-regulatory complex protein pan1</fullName>
    </alternativeName>
</protein>
<dbReference type="InterPro" id="IPR036028">
    <property type="entry name" value="SH3-like_dom_sf"/>
</dbReference>
<comment type="caution">
    <text evidence="13">The sequence shown here is derived from an EMBL/GenBank/DDBJ whole genome shotgun (WGS) entry which is preliminary data.</text>
</comment>
<dbReference type="CDD" id="cd00160">
    <property type="entry name" value="RhoGEF"/>
    <property type="match status" value="1"/>
</dbReference>
<evidence type="ECO:0000256" key="2">
    <source>
        <dbReference type="ARBA" id="ARBA00015110"/>
    </source>
</evidence>
<feature type="domain" description="WH2" evidence="12">
    <location>
        <begin position="1109"/>
        <end position="1126"/>
    </location>
</feature>
<evidence type="ECO:0000313" key="14">
    <source>
        <dbReference type="Proteomes" id="UP001201163"/>
    </source>
</evidence>
<dbReference type="PROSITE" id="PS50002">
    <property type="entry name" value="SH3"/>
    <property type="match status" value="1"/>
</dbReference>
<keyword evidence="14" id="KW-1185">Reference proteome</keyword>
<feature type="compositionally biased region" description="Pro residues" evidence="7">
    <location>
        <begin position="606"/>
        <end position="617"/>
    </location>
</feature>
<evidence type="ECO:0000259" key="12">
    <source>
        <dbReference type="PROSITE" id="PS51082"/>
    </source>
</evidence>
<evidence type="ECO:0000256" key="4">
    <source>
        <dbReference type="ARBA" id="ARBA00022443"/>
    </source>
</evidence>
<comment type="subcellular location">
    <subcellularLocation>
        <location evidence="1">Cytoplasm</location>
    </subcellularLocation>
</comment>
<sequence length="1917" mass="210311">MSQWGQGQPGYQYPMQTGFPGQNQTFQQPTFPQGGLAPQPTGFPGQRPPYQQPQQTGFPGVGPGLVPQQTGFPGSFQQRPPIPPVPPLPSQFQQQPPPPPLPPSSNLLGIGQQNRFATSSPAFGGSGLPSQQFGFPGQSGGLQPLAPQITGFIDPRLQMMSSTFLPANPAAPYNPVGAPQLLQPQQQLGGLSLQQSFQQHNQEVKGTVAPAVPWTLSKAEKKSYDQIFRAWDASNTGFIDGKTAIEVFGQSGLDKNDLARVWTLADVDNRGKLNIAEFHVAMGLIYRKLNGNEIPDELPAELVPPSHRDLDTSVNFVKNLLQNEPSRARSPAGYDAPVSRLPNRSLHTSSAPGAGGRQDATVYKHTDEEPAGGYYTPRSRHVDRSAVRASAERDSPSADLDDMKRRLENTARMLDRATEESALRTAEDDALDREMSDLKRKVKRVQEDLEYVSRGPRSYRSDEERRRLERELLDLMHDRVPAVEKKLAEREERRERQKREWDRDRDRRNETFGRFDDRDRDRDRYGSNYSRNEDRDRYGSSYDRDRELDRDYRDDHSRDFDRDRSYRDRSRSRDRDYERERKRSPVAARSPPPPPPAAAPVSSPSKAPPAPPAPGRSPAPITKNMTPEERRAFIQAEAQRRTAERMAAMGLSAPPSSTTPKPTLDTSTEDRLAREKKEAEEKARAAEEAAAERARQRDERLRNERGGGPSTPASPAAATPSAPAPVAPRIPPPVKPRAPAPPPPRKPSQGIAVRAPALPKPSPPVVAPAIPKPVPPPAPPAVDPEEEALRDREAALQKQKEERLARLRRLEEEEQEEEAQRQREEAARQQIEQEEAARKAKQERIERLKRLEEEEAEAIKREEAAWEARRARTPAPVAPPAAPAAPPVPPAPPAPAPPATVAGSASPPDRGKHNPFNRMISGGAPSAPPAPPAANGGNNPFFRSQPAAPPTTAPTITIPAPPPAPPAFVPPPTSKSPAPPVVKTSYHTAPGDSDDEWGQEKDDDDDSSEDELNSSRDTRDRLARQLFGSILPPASGPPRPQSAAAGLSAPPQAATPTAFTAPTPPPPPPSAPPGPTATLAPPAPPAPIPPPPPMAPPPPAAAAPAPTGDRSALLSAIQGGARLRKAVTNDRSASAISGRVIGDAGPPSHVSVAASNPPPEISHADPGAGANPSRQSVDWYMGLAADQGPPASREPSLPSMGEEEEDKEANGHAASVPDIQIAHVEEAQSDPFADIDRDTEYRVRSLYPYDGQRAEDLSFGENLVITAHPSKSGGDWWYGTVASSGKAGFFPKTYVQDFAAVRAKGLYDYPGGSPDELPFSEGDEISIVDRSDSDWFKAEKDGVIFIVPAAYLEMIEDTRTSPSKSMSTPSPQLSSSSEEAISEPSEVPPFIPLQSVRLSQVPQDSTDEIRDDEAASDDGHVSEYHSFSDLDSDSDEEDEEETMTEEERKLERETRAAERQLVLEAAGIVVVAAKRDEMRPPPPPPRVSQRPRTPAAHERPKQHRPAPAPPTPTPQPQPRIDDAYERYEAFKQQASRASVSSFEQLLAASHQEHERGPSPPASLAPSASSYGSRISQLLTRSRTPEARIVPTISAPILSASSSLGTPVQEDGPAFGSSWASLVDKSALEGLPNRERRRQEAIFELIATEGAYVRDLQLVVEIFYSSMLRLLEPKAIMVIFANVEDILLTNTTFLSSLEERQRSCRLYIDNIGDILDKHVTNMTTYRAYCVNQANAIRTLQSLRDRNADLAAHLQRLREDPAVRSLDLSSYLLVPMQRITRYPLLIKQIMQYTEPDEDRALTEHALRTAERILGDINEAVREQEGRERLKVLSQYLWLGQGRLDLTAPTRHLGNRKLLREGLLNKAKSGRKLRVFLCNDILILTDEPGKTLYRMVRATSSSFFECGEMARPCWHFSRYR</sequence>
<feature type="compositionally biased region" description="Pro residues" evidence="7">
    <location>
        <begin position="959"/>
        <end position="980"/>
    </location>
</feature>
<evidence type="ECO:0000256" key="5">
    <source>
        <dbReference type="ARBA" id="ARBA00022490"/>
    </source>
</evidence>
<feature type="compositionally biased region" description="Basic and acidic residues" evidence="7">
    <location>
        <begin position="787"/>
        <end position="811"/>
    </location>
</feature>
<feature type="compositionally biased region" description="Polar residues" evidence="7">
    <location>
        <begin position="1570"/>
        <end position="1581"/>
    </location>
</feature>
<evidence type="ECO:0000259" key="10">
    <source>
        <dbReference type="PROSITE" id="PS50031"/>
    </source>
</evidence>
<dbReference type="Gene3D" id="1.10.238.10">
    <property type="entry name" value="EF-hand"/>
    <property type="match status" value="1"/>
</dbReference>
<dbReference type="InterPro" id="IPR000261">
    <property type="entry name" value="EH_dom"/>
</dbReference>
<dbReference type="Pfam" id="PF00621">
    <property type="entry name" value="RhoGEF"/>
    <property type="match status" value="1"/>
</dbReference>
<dbReference type="Gene3D" id="2.30.29.30">
    <property type="entry name" value="Pleckstrin-homology domain (PH domain)/Phosphotyrosine-binding domain (PTB)"/>
    <property type="match status" value="1"/>
</dbReference>
<evidence type="ECO:0000256" key="6">
    <source>
        <dbReference type="PROSITE-ProRule" id="PRU00192"/>
    </source>
</evidence>
<dbReference type="GO" id="GO:0035025">
    <property type="term" value="P:positive regulation of Rho protein signal transduction"/>
    <property type="evidence" value="ECO:0007669"/>
    <property type="project" value="TreeGrafter"/>
</dbReference>
<dbReference type="GO" id="GO:0005737">
    <property type="term" value="C:cytoplasm"/>
    <property type="evidence" value="ECO:0007669"/>
    <property type="project" value="UniProtKB-SubCell"/>
</dbReference>
<dbReference type="Gene3D" id="1.20.900.10">
    <property type="entry name" value="Dbl homology (DH) domain"/>
    <property type="match status" value="1"/>
</dbReference>
<dbReference type="InterPro" id="IPR003124">
    <property type="entry name" value="WH2_dom"/>
</dbReference>
<evidence type="ECO:0000313" key="13">
    <source>
        <dbReference type="EMBL" id="KAH8992216.1"/>
    </source>
</evidence>
<feature type="compositionally biased region" description="Pro residues" evidence="7">
    <location>
        <begin position="876"/>
        <end position="898"/>
    </location>
</feature>
<dbReference type="CDD" id="cd00052">
    <property type="entry name" value="EH"/>
    <property type="match status" value="1"/>
</dbReference>
<keyword evidence="5" id="KW-0963">Cytoplasm</keyword>
<feature type="region of interest" description="Disordered" evidence="7">
    <location>
        <begin position="1471"/>
        <end position="1532"/>
    </location>
</feature>
<feature type="compositionally biased region" description="Pro residues" evidence="7">
    <location>
        <begin position="758"/>
        <end position="782"/>
    </location>
</feature>
<feature type="compositionally biased region" description="Basic and acidic residues" evidence="7">
    <location>
        <begin position="380"/>
        <end position="433"/>
    </location>
</feature>
<evidence type="ECO:0000256" key="1">
    <source>
        <dbReference type="ARBA" id="ARBA00004496"/>
    </source>
</evidence>
<feature type="domain" description="EF-hand" evidence="11">
    <location>
        <begin position="253"/>
        <end position="288"/>
    </location>
</feature>
<name>A0AAD4LK66_9AGAM</name>
<dbReference type="PANTHER" id="PTHR46006:SF6">
    <property type="entry name" value="INTERSECTIN-2 ISOFORM X1"/>
    <property type="match status" value="1"/>
</dbReference>
<accession>A0AAD4LK66</accession>
<dbReference type="GO" id="GO:0003779">
    <property type="term" value="F:actin binding"/>
    <property type="evidence" value="ECO:0007669"/>
    <property type="project" value="InterPro"/>
</dbReference>
<feature type="region of interest" description="Disordered" evidence="7">
    <location>
        <begin position="479"/>
        <end position="842"/>
    </location>
</feature>
<dbReference type="InterPro" id="IPR001452">
    <property type="entry name" value="SH3_domain"/>
</dbReference>
<feature type="compositionally biased region" description="Acidic residues" evidence="7">
    <location>
        <begin position="1405"/>
        <end position="1416"/>
    </location>
</feature>
<dbReference type="Gene3D" id="2.30.30.40">
    <property type="entry name" value="SH3 Domains"/>
    <property type="match status" value="2"/>
</dbReference>
<gene>
    <name evidence="13" type="ORF">EDB92DRAFT_1858660</name>
</gene>
<feature type="compositionally biased region" description="Low complexity" evidence="7">
    <location>
        <begin position="1"/>
        <end position="35"/>
    </location>
</feature>
<dbReference type="Pfam" id="PF00018">
    <property type="entry name" value="SH3_1"/>
    <property type="match status" value="1"/>
</dbReference>
<evidence type="ECO:0000259" key="8">
    <source>
        <dbReference type="PROSITE" id="PS50002"/>
    </source>
</evidence>
<dbReference type="SMART" id="SM00246">
    <property type="entry name" value="WH2"/>
    <property type="match status" value="1"/>
</dbReference>
<dbReference type="Proteomes" id="UP001201163">
    <property type="component" value="Unassembled WGS sequence"/>
</dbReference>
<feature type="compositionally biased region" description="Low complexity" evidence="7">
    <location>
        <begin position="1360"/>
        <end position="1385"/>
    </location>
</feature>
<dbReference type="GO" id="GO:0005085">
    <property type="term" value="F:guanyl-nucleotide exchange factor activity"/>
    <property type="evidence" value="ECO:0007669"/>
    <property type="project" value="InterPro"/>
</dbReference>
<dbReference type="PRINTS" id="PR01217">
    <property type="entry name" value="PRICHEXTENSN"/>
</dbReference>
<dbReference type="InterPro" id="IPR011993">
    <property type="entry name" value="PH-like_dom_sf"/>
</dbReference>
<feature type="compositionally biased region" description="Basic and acidic residues" evidence="7">
    <location>
        <begin position="668"/>
        <end position="705"/>
    </location>
</feature>
<feature type="region of interest" description="Disordered" evidence="7">
    <location>
        <begin position="1547"/>
        <end position="1582"/>
    </location>
</feature>
<dbReference type="PROSITE" id="PS51082">
    <property type="entry name" value="WH2"/>
    <property type="match status" value="1"/>
</dbReference>
<dbReference type="SUPFAM" id="SSF47473">
    <property type="entry name" value="EF-hand"/>
    <property type="match status" value="1"/>
</dbReference>
<dbReference type="Pfam" id="PF12763">
    <property type="entry name" value="EH"/>
    <property type="match status" value="1"/>
</dbReference>
<feature type="compositionally biased region" description="Polar residues" evidence="7">
    <location>
        <begin position="111"/>
        <end position="121"/>
    </location>
</feature>
<feature type="region of interest" description="Disordered" evidence="7">
    <location>
        <begin position="1"/>
        <end position="140"/>
    </location>
</feature>
<feature type="compositionally biased region" description="Low complexity" evidence="7">
    <location>
        <begin position="899"/>
        <end position="908"/>
    </location>
</feature>
<feature type="compositionally biased region" description="Low complexity" evidence="7">
    <location>
        <begin position="130"/>
        <end position="140"/>
    </location>
</feature>
<dbReference type="SMART" id="SM00027">
    <property type="entry name" value="EH"/>
    <property type="match status" value="1"/>
</dbReference>
<reference evidence="13" key="1">
    <citation type="submission" date="2022-01" db="EMBL/GenBank/DDBJ databases">
        <title>Comparative genomics reveals a dynamic genome evolution in the ectomycorrhizal milk-cap (Lactarius) mushrooms.</title>
        <authorList>
            <consortium name="DOE Joint Genome Institute"/>
            <person name="Lebreton A."/>
            <person name="Tang N."/>
            <person name="Kuo A."/>
            <person name="LaButti K."/>
            <person name="Drula E."/>
            <person name="Barry K."/>
            <person name="Clum A."/>
            <person name="Lipzen A."/>
            <person name="Mousain D."/>
            <person name="Ng V."/>
            <person name="Wang R."/>
            <person name="Wang X."/>
            <person name="Dai Y."/>
            <person name="Henrissat B."/>
            <person name="Grigoriev I.V."/>
            <person name="Guerin-Laguette A."/>
            <person name="Yu F."/>
            <person name="Martin F.M."/>
        </authorList>
    </citation>
    <scope>NUCLEOTIDE SEQUENCE</scope>
    <source>
        <strain evidence="13">QP</strain>
    </source>
</reference>
<dbReference type="InterPro" id="IPR051480">
    <property type="entry name" value="Endocytic_GEF_Adapter"/>
</dbReference>
<dbReference type="PROSITE" id="PS50010">
    <property type="entry name" value="DH_2"/>
    <property type="match status" value="1"/>
</dbReference>
<feature type="compositionally biased region" description="Basic and acidic residues" evidence="7">
    <location>
        <begin position="1445"/>
        <end position="1455"/>
    </location>
</feature>